<organism evidence="2 3">
    <name type="scientific">Salinimonas marina</name>
    <dbReference type="NCBI Taxonomy" id="2785918"/>
    <lineage>
        <taxon>Bacteria</taxon>
        <taxon>Pseudomonadati</taxon>
        <taxon>Pseudomonadota</taxon>
        <taxon>Gammaproteobacteria</taxon>
        <taxon>Alteromonadales</taxon>
        <taxon>Alteromonadaceae</taxon>
        <taxon>Alteromonas/Salinimonas group</taxon>
        <taxon>Salinimonas</taxon>
    </lineage>
</organism>
<sequence>MNIEALLAAMTPEVYSRLRQAVETGKWPDGTPLTAEQHESCMQAVLLYQSKIEKSTEHMTINEQGEIVHKSKRDFQKSVQQDSSSDNEIARFRQDDI</sequence>
<dbReference type="Pfam" id="PF07023">
    <property type="entry name" value="DUF1315"/>
    <property type="match status" value="1"/>
</dbReference>
<feature type="compositionally biased region" description="Basic and acidic residues" evidence="1">
    <location>
        <begin position="88"/>
        <end position="97"/>
    </location>
</feature>
<dbReference type="AlphaFoldDB" id="A0A7S9HEN9"/>
<dbReference type="Proteomes" id="UP000595095">
    <property type="component" value="Chromosome"/>
</dbReference>
<name>A0A7S9HEN9_9ALTE</name>
<proteinExistence type="predicted"/>
<evidence type="ECO:0000313" key="3">
    <source>
        <dbReference type="Proteomes" id="UP000595095"/>
    </source>
</evidence>
<dbReference type="EMBL" id="CP064795">
    <property type="protein sequence ID" value="QPG06871.1"/>
    <property type="molecule type" value="Genomic_DNA"/>
</dbReference>
<feature type="compositionally biased region" description="Polar residues" evidence="1">
    <location>
        <begin position="77"/>
        <end position="87"/>
    </location>
</feature>
<dbReference type="InterPro" id="IPR009749">
    <property type="entry name" value="DUF1315"/>
</dbReference>
<protein>
    <submittedName>
        <fullName evidence="2">DUF1315 family protein</fullName>
    </submittedName>
</protein>
<reference evidence="2 3" key="1">
    <citation type="submission" date="2020-11" db="EMBL/GenBank/DDBJ databases">
        <title>Complete genome sequence for Salinimonas sp. strain G2-b.</title>
        <authorList>
            <person name="Park S.-J."/>
        </authorList>
    </citation>
    <scope>NUCLEOTIDE SEQUENCE [LARGE SCALE GENOMIC DNA]</scope>
    <source>
        <strain evidence="2 3">G2-b</strain>
    </source>
</reference>
<gene>
    <name evidence="2" type="ORF">IT774_07055</name>
</gene>
<dbReference type="RefSeq" id="WP_195811944.1">
    <property type="nucleotide sequence ID" value="NZ_CP064795.1"/>
</dbReference>
<dbReference type="KEGG" id="smaa:IT774_07055"/>
<evidence type="ECO:0000313" key="2">
    <source>
        <dbReference type="EMBL" id="QPG06871.1"/>
    </source>
</evidence>
<keyword evidence="3" id="KW-1185">Reference proteome</keyword>
<feature type="compositionally biased region" description="Basic and acidic residues" evidence="1">
    <location>
        <begin position="66"/>
        <end position="76"/>
    </location>
</feature>
<accession>A0A7S9HEN9</accession>
<evidence type="ECO:0000256" key="1">
    <source>
        <dbReference type="SAM" id="MobiDB-lite"/>
    </source>
</evidence>
<feature type="region of interest" description="Disordered" evidence="1">
    <location>
        <begin position="60"/>
        <end position="97"/>
    </location>
</feature>